<dbReference type="InterPro" id="IPR000835">
    <property type="entry name" value="HTH_MarR-typ"/>
</dbReference>
<dbReference type="Proteomes" id="UP000005940">
    <property type="component" value="Chromosome"/>
</dbReference>
<keyword evidence="5" id="KW-1185">Reference proteome</keyword>
<dbReference type="GO" id="GO:0003700">
    <property type="term" value="F:DNA-binding transcription factor activity"/>
    <property type="evidence" value="ECO:0007669"/>
    <property type="project" value="InterPro"/>
</dbReference>
<protein>
    <submittedName>
        <fullName evidence="4">MarR family transcriptional regulator</fullName>
    </submittedName>
</protein>
<evidence type="ECO:0000256" key="1">
    <source>
        <dbReference type="ARBA" id="ARBA00023015"/>
    </source>
</evidence>
<keyword evidence="3" id="KW-0804">Transcription</keyword>
<dbReference type="PROSITE" id="PS50995">
    <property type="entry name" value="HTH_MARR_2"/>
    <property type="match status" value="1"/>
</dbReference>
<dbReference type="GO" id="GO:0006950">
    <property type="term" value="P:response to stress"/>
    <property type="evidence" value="ECO:0007669"/>
    <property type="project" value="TreeGrafter"/>
</dbReference>
<dbReference type="AlphaFoldDB" id="I2MWB1"/>
<dbReference type="InterPro" id="IPR039422">
    <property type="entry name" value="MarR/SlyA-like"/>
</dbReference>
<dbReference type="PROSITE" id="PS01117">
    <property type="entry name" value="HTH_MARR_1"/>
    <property type="match status" value="1"/>
</dbReference>
<evidence type="ECO:0000256" key="3">
    <source>
        <dbReference type="ARBA" id="ARBA00023163"/>
    </source>
</evidence>
<keyword evidence="2" id="KW-0238">DNA-binding</keyword>
<dbReference type="SUPFAM" id="SSF46785">
    <property type="entry name" value="Winged helix' DNA-binding domain"/>
    <property type="match status" value="1"/>
</dbReference>
<evidence type="ECO:0000313" key="5">
    <source>
        <dbReference type="Proteomes" id="UP000005940"/>
    </source>
</evidence>
<evidence type="ECO:0000256" key="2">
    <source>
        <dbReference type="ARBA" id="ARBA00023125"/>
    </source>
</evidence>
<dbReference type="PANTHER" id="PTHR33164:SF43">
    <property type="entry name" value="HTH-TYPE TRANSCRIPTIONAL REPRESSOR YETL"/>
    <property type="match status" value="1"/>
</dbReference>
<dbReference type="PANTHER" id="PTHR33164">
    <property type="entry name" value="TRANSCRIPTIONAL REGULATOR, MARR FAMILY"/>
    <property type="match status" value="1"/>
</dbReference>
<evidence type="ECO:0000313" key="4">
    <source>
        <dbReference type="EMBL" id="QKM70356.1"/>
    </source>
</evidence>
<gene>
    <name evidence="4" type="ORF">STSU_027710</name>
</gene>
<organism evidence="4 5">
    <name type="scientific">Streptomyces tsukubensis (strain DSM 42081 / NBRC 108919 / NRRL 18488 / 9993)</name>
    <dbReference type="NCBI Taxonomy" id="1114943"/>
    <lineage>
        <taxon>Bacteria</taxon>
        <taxon>Bacillati</taxon>
        <taxon>Actinomycetota</taxon>
        <taxon>Actinomycetes</taxon>
        <taxon>Kitasatosporales</taxon>
        <taxon>Streptomycetaceae</taxon>
        <taxon>Streptomyces</taxon>
    </lineage>
</organism>
<dbReference type="InterPro" id="IPR023187">
    <property type="entry name" value="Tscrpt_reg_MarR-type_CS"/>
</dbReference>
<accession>I2MWB1</accession>
<dbReference type="Pfam" id="PF01047">
    <property type="entry name" value="MarR"/>
    <property type="match status" value="1"/>
</dbReference>
<dbReference type="EMBL" id="CP029159">
    <property type="protein sequence ID" value="QKM70356.1"/>
    <property type="molecule type" value="Genomic_DNA"/>
</dbReference>
<dbReference type="PRINTS" id="PR00598">
    <property type="entry name" value="HTHMARR"/>
</dbReference>
<dbReference type="GO" id="GO:0003677">
    <property type="term" value="F:DNA binding"/>
    <property type="evidence" value="ECO:0007669"/>
    <property type="project" value="UniProtKB-KW"/>
</dbReference>
<dbReference type="SMART" id="SM00347">
    <property type="entry name" value="HTH_MARR"/>
    <property type="match status" value="1"/>
</dbReference>
<dbReference type="InterPro" id="IPR036388">
    <property type="entry name" value="WH-like_DNA-bd_sf"/>
</dbReference>
<reference evidence="4 5" key="1">
    <citation type="journal article" date="2012" name="J. Bacteriol.">
        <title>Draft genome of Streptomyces tsukubaensis NRRL 18488, the producer of the clinically important immunosuppressant tacrolimus (FK506).</title>
        <authorList>
            <person name="Barreiro C."/>
            <person name="Prieto C."/>
            <person name="Sola-Landa A."/>
            <person name="Solera E."/>
            <person name="Martinez-Castro M."/>
            <person name="Perez-Redondo R."/>
            <person name="Garcia-Estrada C."/>
            <person name="Aparicio J.F."/>
            <person name="Fernandez-Martinez L.T."/>
            <person name="Santos-Aberturas J."/>
            <person name="Salehi-Najafabadi Z."/>
            <person name="Rodriguez-Garcia A."/>
            <person name="Tauch A."/>
            <person name="Martin J.F."/>
        </authorList>
    </citation>
    <scope>NUCLEOTIDE SEQUENCE [LARGE SCALE GENOMIC DNA]</scope>
    <source>
        <strain evidence="5">DSM 42081 / NBRC 108919 / NRRL 18488 / 9993</strain>
    </source>
</reference>
<dbReference type="RefSeq" id="WP_006349978.1">
    <property type="nucleotide sequence ID" value="NZ_CP029159.1"/>
</dbReference>
<dbReference type="Gene3D" id="1.10.10.10">
    <property type="entry name" value="Winged helix-like DNA-binding domain superfamily/Winged helix DNA-binding domain"/>
    <property type="match status" value="1"/>
</dbReference>
<keyword evidence="1" id="KW-0805">Transcription regulation</keyword>
<sequence>MTTDEYVAPAGAPVEAECTGTDGGPEPSAADCAGAGLGFAAGPACNEKAPVSFTVSRVARLHRMVSGKHLRSLGLYPGQEFVMVHLWTRGPSRQSDLIRAADLDPSTVTKMLQRLEQAGHVRRCPDPADRRAVLVEATESGDGLRAAVEATLSGLEEHLLTGLDEGERQELLRLLTKAERNLCREAGGECEPPE</sequence>
<dbReference type="InterPro" id="IPR036390">
    <property type="entry name" value="WH_DNA-bd_sf"/>
</dbReference>
<name>I2MWB1_STRT9</name>
<proteinExistence type="predicted"/>